<keyword evidence="5" id="KW-1185">Reference proteome</keyword>
<feature type="transmembrane region" description="Helical" evidence="1">
    <location>
        <begin position="31"/>
        <end position="60"/>
    </location>
</feature>
<feature type="domain" description="Transglycosylase SLT" evidence="2">
    <location>
        <begin position="321"/>
        <end position="425"/>
    </location>
</feature>
<comment type="caution">
    <text evidence="4">The sequence shown here is derived from an EMBL/GenBank/DDBJ whole genome shotgun (WGS) entry which is preliminary data.</text>
</comment>
<dbReference type="Gene3D" id="1.10.530.10">
    <property type="match status" value="1"/>
</dbReference>
<feature type="domain" description="M23ase beta-sheet core" evidence="3">
    <location>
        <begin position="491"/>
        <end position="590"/>
    </location>
</feature>
<dbReference type="Proteomes" id="UP000604066">
    <property type="component" value="Unassembled WGS sequence"/>
</dbReference>
<gene>
    <name evidence="4" type="ORF">HDG70_000844</name>
</gene>
<dbReference type="Pfam" id="PF01464">
    <property type="entry name" value="SLT"/>
    <property type="match status" value="1"/>
</dbReference>
<reference evidence="4 5" key="1">
    <citation type="submission" date="2020-07" db="EMBL/GenBank/DDBJ databases">
        <title>Genomic Encyclopedia of Type Strains, Phase III (KMG-III): the genomes of soil and plant-associated and newly described type strains.</title>
        <authorList>
            <person name="Whitman W."/>
        </authorList>
    </citation>
    <scope>NUCLEOTIDE SEQUENCE [LARGE SCALE GENOMIC DNA]</scope>
    <source>
        <strain evidence="4 5">DSM 11255</strain>
    </source>
</reference>
<dbReference type="SUPFAM" id="SSF53955">
    <property type="entry name" value="Lysozyme-like"/>
    <property type="match status" value="1"/>
</dbReference>
<evidence type="ECO:0000259" key="3">
    <source>
        <dbReference type="Pfam" id="PF01551"/>
    </source>
</evidence>
<keyword evidence="1" id="KW-0812">Transmembrane</keyword>
<dbReference type="InterPro" id="IPR023346">
    <property type="entry name" value="Lysozyme-like_dom_sf"/>
</dbReference>
<keyword evidence="1" id="KW-0472">Membrane</keyword>
<dbReference type="RefSeq" id="WP_028052470.1">
    <property type="nucleotide sequence ID" value="NZ_ATYG01000021.1"/>
</dbReference>
<evidence type="ECO:0000256" key="1">
    <source>
        <dbReference type="SAM" id="Phobius"/>
    </source>
</evidence>
<dbReference type="Pfam" id="PF01551">
    <property type="entry name" value="Peptidase_M23"/>
    <property type="match status" value="1"/>
</dbReference>
<dbReference type="InterPro" id="IPR016047">
    <property type="entry name" value="M23ase_b-sheet_dom"/>
</dbReference>
<dbReference type="EMBL" id="JACCBS010000001">
    <property type="protein sequence ID" value="NYE57138.1"/>
    <property type="molecule type" value="Genomic_DNA"/>
</dbReference>
<name>A0ABX2R7I9_9THEO</name>
<dbReference type="CDD" id="cd12797">
    <property type="entry name" value="M23_peptidase"/>
    <property type="match status" value="1"/>
</dbReference>
<evidence type="ECO:0000313" key="4">
    <source>
        <dbReference type="EMBL" id="NYE57138.1"/>
    </source>
</evidence>
<protein>
    <submittedName>
        <fullName evidence="4">Murein DD-endopeptidase MepM/ murein hydrolase activator NlpD</fullName>
    </submittedName>
</protein>
<proteinExistence type="predicted"/>
<dbReference type="InterPro" id="IPR008258">
    <property type="entry name" value="Transglycosylase_SLT_dom_1"/>
</dbReference>
<dbReference type="Gene3D" id="2.70.70.10">
    <property type="entry name" value="Glucose Permease (Domain IIA)"/>
    <property type="match status" value="1"/>
</dbReference>
<dbReference type="PANTHER" id="PTHR21666">
    <property type="entry name" value="PEPTIDASE-RELATED"/>
    <property type="match status" value="1"/>
</dbReference>
<dbReference type="InterPro" id="IPR050570">
    <property type="entry name" value="Cell_wall_metabolism_enzyme"/>
</dbReference>
<sequence>MQDKENFFNQALKQGAQILLKKGLQWLLKTVILPFLPYIIVFFVIFGMLLAFVGAVYSAFPVAGILTAENKKFATQKDKEEKAKYQRLADFWNSFDNWLVDRVEVPGTDGEIEPIPRSPFYPGKGIQDIGMVADPEHTTQYLLNWGQIYSVSFYWASVFNKAEIPDDIKEEMAKAIHPYFYYRLTPIVRQVYDVVYGWQEPEKYYTYRLIEAYTIQGHYQFYYKWKVTEYDLPNGNKEKITEQELDTVQLVGTDRWKRLKDVIKEKYEIKTDKDIEEARQAVWEAGEAYYREQEWLAWLEYAVDSGYLSSAGIPPDLRQIFLEAEQKFGVPWWFLAGVSLRESSFRVDAVSSLGAIGLMQVMPYNFEHYAPLLGFSYPADTANPRAQVFIGAYMLASRIGDVNSIDWQGDGWKTDERIVKALLSYGGYDDPDEIKKALSPPHGYVYDILRYAEQFKNSQSSTPGWPLPKQYTTISSPFGPRIHPRTGKPDFHEGIDLPAPKGTPVYSVADGEVIFAGWAGDAGQMIKIKDAFNTYHYLHLSKIDVKTGDKVTAGQKIGEVGNTGVSVGANGGYHLDIRIKSNIDGRWINPLEILTIPKK</sequence>
<evidence type="ECO:0000259" key="2">
    <source>
        <dbReference type="Pfam" id="PF01464"/>
    </source>
</evidence>
<dbReference type="PANTHER" id="PTHR21666:SF270">
    <property type="entry name" value="MUREIN HYDROLASE ACTIVATOR ENVC"/>
    <property type="match status" value="1"/>
</dbReference>
<dbReference type="SUPFAM" id="SSF51261">
    <property type="entry name" value="Duplicated hybrid motif"/>
    <property type="match status" value="1"/>
</dbReference>
<accession>A0ABX2R7I9</accession>
<keyword evidence="1" id="KW-1133">Transmembrane helix</keyword>
<keyword evidence="4" id="KW-0378">Hydrolase</keyword>
<evidence type="ECO:0000313" key="5">
    <source>
        <dbReference type="Proteomes" id="UP000604066"/>
    </source>
</evidence>
<dbReference type="InterPro" id="IPR011055">
    <property type="entry name" value="Dup_hybrid_motif"/>
</dbReference>
<organism evidence="4 5">
    <name type="scientific">Carboxydothermus ferrireducens DSM 11255</name>
    <dbReference type="NCBI Taxonomy" id="1119529"/>
    <lineage>
        <taxon>Bacteria</taxon>
        <taxon>Bacillati</taxon>
        <taxon>Bacillota</taxon>
        <taxon>Clostridia</taxon>
        <taxon>Thermoanaerobacterales</taxon>
        <taxon>Thermoanaerobacteraceae</taxon>
        <taxon>Carboxydothermus</taxon>
    </lineage>
</organism>
<dbReference type="GO" id="GO:0016787">
    <property type="term" value="F:hydrolase activity"/>
    <property type="evidence" value="ECO:0007669"/>
    <property type="project" value="UniProtKB-KW"/>
</dbReference>